<dbReference type="STRING" id="497965.Cyan7822_5459"/>
<dbReference type="Proteomes" id="UP000008206">
    <property type="component" value="Chromosome"/>
</dbReference>
<sequence length="91" mass="10492">MMTHLFKLDLDGNNPKSVKDLKSIKKVLDLEFDNNYTLEVIDVIQKPQLAEEQNIVFTPTLIKIQPLPKQKFIGDFSIEPEALNYLNGFKD</sequence>
<dbReference type="AlphaFoldDB" id="E0U976"/>
<dbReference type="OrthoDB" id="5458519at2"/>
<dbReference type="GO" id="GO:0048511">
    <property type="term" value="P:rhythmic process"/>
    <property type="evidence" value="ECO:0007669"/>
    <property type="project" value="InterPro"/>
</dbReference>
<dbReference type="RefSeq" id="WP_013325372.1">
    <property type="nucleotide sequence ID" value="NC_014501.1"/>
</dbReference>
<gene>
    <name evidence="2" type="ordered locus">Cyan7822_5459</name>
</gene>
<dbReference type="Gene3D" id="3.40.30.10">
    <property type="entry name" value="Glutaredoxin"/>
    <property type="match status" value="1"/>
</dbReference>
<feature type="domain" description="KaiB" evidence="1">
    <location>
        <begin position="7"/>
        <end position="88"/>
    </location>
</feature>
<protein>
    <submittedName>
        <fullName evidence="2">KaiB domain protein</fullName>
    </submittedName>
</protein>
<dbReference type="KEGG" id="cyj:Cyan7822_5459"/>
<dbReference type="InterPro" id="IPR036249">
    <property type="entry name" value="Thioredoxin-like_sf"/>
</dbReference>
<dbReference type="SMART" id="SM01248">
    <property type="entry name" value="KaiB"/>
    <property type="match status" value="1"/>
</dbReference>
<reference evidence="3" key="1">
    <citation type="journal article" date="2011" name="MBio">
        <title>Novel metabolic attributes of the genus Cyanothece, comprising a group of unicellular nitrogen-fixing Cyanobacteria.</title>
        <authorList>
            <person name="Bandyopadhyay A."/>
            <person name="Elvitigala T."/>
            <person name="Welsh E."/>
            <person name="Stockel J."/>
            <person name="Liberton M."/>
            <person name="Min H."/>
            <person name="Sherman L.A."/>
            <person name="Pakrasi H.B."/>
        </authorList>
    </citation>
    <scope>NUCLEOTIDE SEQUENCE [LARGE SCALE GENOMIC DNA]</scope>
    <source>
        <strain evidence="3">PCC 7822</strain>
    </source>
</reference>
<dbReference type="SUPFAM" id="SSF52833">
    <property type="entry name" value="Thioredoxin-like"/>
    <property type="match status" value="1"/>
</dbReference>
<dbReference type="HOGENOM" id="CLU_144073_0_0_3"/>
<dbReference type="EMBL" id="CP002198">
    <property type="protein sequence ID" value="ADN17334.1"/>
    <property type="molecule type" value="Genomic_DNA"/>
</dbReference>
<dbReference type="PANTHER" id="PTHR41709">
    <property type="entry name" value="KAIB-LIKE PROTEIN 1"/>
    <property type="match status" value="1"/>
</dbReference>
<dbReference type="Pfam" id="PF07689">
    <property type="entry name" value="KaiB"/>
    <property type="match status" value="1"/>
</dbReference>
<dbReference type="CDD" id="cd02978">
    <property type="entry name" value="KaiB_like"/>
    <property type="match status" value="1"/>
</dbReference>
<proteinExistence type="predicted"/>
<dbReference type="PANTHER" id="PTHR41709:SF2">
    <property type="entry name" value="CIRCADIAN CLOCK PROTEIN KAIB2"/>
    <property type="match status" value="1"/>
</dbReference>
<accession>E0U976</accession>
<organism evidence="2 3">
    <name type="scientific">Gloeothece verrucosa (strain PCC 7822)</name>
    <name type="common">Cyanothece sp. (strain PCC 7822)</name>
    <dbReference type="NCBI Taxonomy" id="497965"/>
    <lineage>
        <taxon>Bacteria</taxon>
        <taxon>Bacillati</taxon>
        <taxon>Cyanobacteriota</taxon>
        <taxon>Cyanophyceae</taxon>
        <taxon>Oscillatoriophycideae</taxon>
        <taxon>Chroococcales</taxon>
        <taxon>Aphanothecaceae</taxon>
        <taxon>Gloeothece</taxon>
        <taxon>Gloeothece verrucosa</taxon>
    </lineage>
</organism>
<evidence type="ECO:0000259" key="1">
    <source>
        <dbReference type="SMART" id="SM01248"/>
    </source>
</evidence>
<keyword evidence="3" id="KW-1185">Reference proteome</keyword>
<evidence type="ECO:0000313" key="2">
    <source>
        <dbReference type="EMBL" id="ADN17334.1"/>
    </source>
</evidence>
<dbReference type="InterPro" id="IPR011649">
    <property type="entry name" value="KaiB_domain"/>
</dbReference>
<evidence type="ECO:0000313" key="3">
    <source>
        <dbReference type="Proteomes" id="UP000008206"/>
    </source>
</evidence>
<dbReference type="InterPro" id="IPR039022">
    <property type="entry name" value="KaiB-like"/>
</dbReference>
<name>E0U976_GLOV7</name>